<dbReference type="EMBL" id="CADEAL010001800">
    <property type="protein sequence ID" value="CAB1435702.1"/>
    <property type="molecule type" value="Genomic_DNA"/>
</dbReference>
<accession>A0A9N7USW7</accession>
<dbReference type="AlphaFoldDB" id="A0A9N7USW7"/>
<gene>
    <name evidence="1" type="ORF">PLEPLA_LOCUS23754</name>
</gene>
<proteinExistence type="predicted"/>
<name>A0A9N7USW7_PLEPL</name>
<protein>
    <submittedName>
        <fullName evidence="1">Uncharacterized protein</fullName>
    </submittedName>
</protein>
<keyword evidence="2" id="KW-1185">Reference proteome</keyword>
<comment type="caution">
    <text evidence="1">The sequence shown here is derived from an EMBL/GenBank/DDBJ whole genome shotgun (WGS) entry which is preliminary data.</text>
</comment>
<dbReference type="Proteomes" id="UP001153269">
    <property type="component" value="Unassembled WGS sequence"/>
</dbReference>
<evidence type="ECO:0000313" key="1">
    <source>
        <dbReference type="EMBL" id="CAB1435702.1"/>
    </source>
</evidence>
<reference evidence="1" key="1">
    <citation type="submission" date="2020-03" db="EMBL/GenBank/DDBJ databases">
        <authorList>
            <person name="Weist P."/>
        </authorList>
    </citation>
    <scope>NUCLEOTIDE SEQUENCE</scope>
</reference>
<sequence>MTGVGRDHWQITEVLHCHFSVSSVPGSLLSVFPTVGFTQSPLTSLTSCRPSTPPKRFALMGGNCSYMSNPNSEFCWGRRKSSKWFLITWI</sequence>
<organism evidence="1 2">
    <name type="scientific">Pleuronectes platessa</name>
    <name type="common">European plaice</name>
    <dbReference type="NCBI Taxonomy" id="8262"/>
    <lineage>
        <taxon>Eukaryota</taxon>
        <taxon>Metazoa</taxon>
        <taxon>Chordata</taxon>
        <taxon>Craniata</taxon>
        <taxon>Vertebrata</taxon>
        <taxon>Euteleostomi</taxon>
        <taxon>Actinopterygii</taxon>
        <taxon>Neopterygii</taxon>
        <taxon>Teleostei</taxon>
        <taxon>Neoteleostei</taxon>
        <taxon>Acanthomorphata</taxon>
        <taxon>Carangaria</taxon>
        <taxon>Pleuronectiformes</taxon>
        <taxon>Pleuronectoidei</taxon>
        <taxon>Pleuronectidae</taxon>
        <taxon>Pleuronectes</taxon>
    </lineage>
</organism>
<evidence type="ECO:0000313" key="2">
    <source>
        <dbReference type="Proteomes" id="UP001153269"/>
    </source>
</evidence>